<evidence type="ECO:0000259" key="2">
    <source>
        <dbReference type="PROSITE" id="PS51750"/>
    </source>
</evidence>
<dbReference type="Proteomes" id="UP000052991">
    <property type="component" value="Unassembled WGS sequence"/>
</dbReference>
<feature type="domain" description="Bro-N" evidence="2">
    <location>
        <begin position="1"/>
        <end position="105"/>
    </location>
</feature>
<dbReference type="SMART" id="SM01040">
    <property type="entry name" value="Bro-N"/>
    <property type="match status" value="1"/>
</dbReference>
<dbReference type="PATRIC" id="fig|1360.116.peg.797"/>
<dbReference type="PROSITE" id="PS51750">
    <property type="entry name" value="BRO_N"/>
    <property type="match status" value="1"/>
</dbReference>
<keyword evidence="1" id="KW-0175">Coiled coil</keyword>
<dbReference type="Pfam" id="PF02498">
    <property type="entry name" value="Bro-N"/>
    <property type="match status" value="1"/>
</dbReference>
<organism evidence="3 4">
    <name type="scientific">Lactococcus lactis subsp. lactis</name>
    <name type="common">Streptococcus lactis</name>
    <dbReference type="NCBI Taxonomy" id="1360"/>
    <lineage>
        <taxon>Bacteria</taxon>
        <taxon>Bacillati</taxon>
        <taxon>Bacillota</taxon>
        <taxon>Bacilli</taxon>
        <taxon>Lactobacillales</taxon>
        <taxon>Streptococcaceae</taxon>
        <taxon>Lactococcus</taxon>
    </lineage>
</organism>
<dbReference type="PANTHER" id="PTHR36180">
    <property type="entry name" value="DNA-BINDING PROTEIN-RELATED-RELATED"/>
    <property type="match status" value="1"/>
</dbReference>
<accession>A0A0V8EKX3</accession>
<dbReference type="InterPro" id="IPR003497">
    <property type="entry name" value="BRO_N_domain"/>
</dbReference>
<dbReference type="EMBL" id="LKLW01000102">
    <property type="protein sequence ID" value="KSU26223.1"/>
    <property type="molecule type" value="Genomic_DNA"/>
</dbReference>
<comment type="caution">
    <text evidence="3">The sequence shown here is derived from an EMBL/GenBank/DDBJ whole genome shotgun (WGS) entry which is preliminary data.</text>
</comment>
<gene>
    <name evidence="3" type="ORF">N42_1633</name>
</gene>
<evidence type="ECO:0000313" key="4">
    <source>
        <dbReference type="Proteomes" id="UP000052991"/>
    </source>
</evidence>
<name>A0A0V8EKX3_LACLL</name>
<dbReference type="InterPro" id="IPR005039">
    <property type="entry name" value="Ant_C"/>
</dbReference>
<dbReference type="GO" id="GO:0003677">
    <property type="term" value="F:DNA binding"/>
    <property type="evidence" value="ECO:0007669"/>
    <property type="project" value="InterPro"/>
</dbReference>
<evidence type="ECO:0000256" key="1">
    <source>
        <dbReference type="SAM" id="Coils"/>
    </source>
</evidence>
<feature type="coiled-coil region" evidence="1">
    <location>
        <begin position="123"/>
        <end position="157"/>
    </location>
</feature>
<reference evidence="4" key="1">
    <citation type="submission" date="2015-10" db="EMBL/GenBank/DDBJ databases">
        <title>Draft Genome Sequences of 11 Lactococcus lactis subspecies cremoris strains.</title>
        <authorList>
            <person name="Wels M."/>
            <person name="Backus L."/>
            <person name="Boekhorst J."/>
            <person name="Dijkstra A."/>
            <person name="Beerthuizen M."/>
            <person name="Kelly W."/>
            <person name="Siezen R."/>
            <person name="Bachmann H."/>
            <person name="Van Hijum S."/>
        </authorList>
    </citation>
    <scope>NUCLEOTIDE SEQUENCE [LARGE SCALE GENOMIC DNA]</scope>
    <source>
        <strain evidence="4">N42</strain>
    </source>
</reference>
<dbReference type="Pfam" id="PF03374">
    <property type="entry name" value="ANT"/>
    <property type="match status" value="1"/>
</dbReference>
<dbReference type="AlphaFoldDB" id="A0A0V8EKX3"/>
<dbReference type="PANTHER" id="PTHR36180:SF2">
    <property type="entry name" value="BRO FAMILY PROTEIN"/>
    <property type="match status" value="1"/>
</dbReference>
<protein>
    <submittedName>
        <fullName evidence="3">Phage antirepressor protein</fullName>
    </submittedName>
</protein>
<proteinExistence type="predicted"/>
<sequence>MNELQNFNFNNLPVRTVLINDEPWFVGKDVAIAIGYKNFRDALKSHVKDKYKRESRITTPSGVQSVTVISEPGLYQLAGESKLPSAEPFQDWVYEEVLPTIRKHGAYMTDAKLEEVLLNPDTLINLATQLKEERQARLGLEKENSQLNLELAAATEKTTYLDLILESPDDILITQIAQDYGFSAVKFNRILNELRIQRKVNKQWVLYSRYMGKGYIGSRTQNYVDSKGQERTSITTTWKQKGRKFLYETLKKHGYLPLVEQDDLAS</sequence>
<dbReference type="RefSeq" id="WP_058212992.1">
    <property type="nucleotide sequence ID" value="NZ_LKLW01000102.1"/>
</dbReference>
<evidence type="ECO:0000313" key="3">
    <source>
        <dbReference type="EMBL" id="KSU26223.1"/>
    </source>
</evidence>